<gene>
    <name evidence="10 13" type="primary">leuD</name>
    <name evidence="13" type="ORF">H9K75_02105</name>
</gene>
<dbReference type="GO" id="GO:0009316">
    <property type="term" value="C:3-isopropylmalate dehydratase complex"/>
    <property type="evidence" value="ECO:0007669"/>
    <property type="project" value="InterPro"/>
</dbReference>
<evidence type="ECO:0000256" key="4">
    <source>
        <dbReference type="ARBA" id="ARBA00009845"/>
    </source>
</evidence>
<evidence type="ECO:0000256" key="8">
    <source>
        <dbReference type="ARBA" id="ARBA00023239"/>
    </source>
</evidence>
<dbReference type="UniPathway" id="UPA00048">
    <property type="reaction ID" value="UER00071"/>
</dbReference>
<evidence type="ECO:0000313" key="13">
    <source>
        <dbReference type="EMBL" id="QNP48991.1"/>
    </source>
</evidence>
<accession>A0A7H0GL25</accession>
<protein>
    <recommendedName>
        <fullName evidence="10">3-isopropylmalate dehydratase small subunit</fullName>
        <ecNumber evidence="10">4.2.1.33</ecNumber>
    </recommendedName>
    <alternativeName>
        <fullName evidence="10">Alpha-IPM isomerase</fullName>
        <shortName evidence="10">IPMI</shortName>
    </alternativeName>
    <alternativeName>
        <fullName evidence="10">Isopropylmalate isomerase</fullName>
    </alternativeName>
</protein>
<feature type="compositionally biased region" description="Polar residues" evidence="11">
    <location>
        <begin position="212"/>
        <end position="221"/>
    </location>
</feature>
<comment type="catalytic activity">
    <reaction evidence="1 10">
        <text>(2R,3S)-3-isopropylmalate = (2S)-2-isopropylmalate</text>
        <dbReference type="Rhea" id="RHEA:32287"/>
        <dbReference type="ChEBI" id="CHEBI:1178"/>
        <dbReference type="ChEBI" id="CHEBI:35121"/>
        <dbReference type="EC" id="4.2.1.33"/>
    </reaction>
</comment>
<evidence type="ECO:0000256" key="10">
    <source>
        <dbReference type="HAMAP-Rule" id="MF_01031"/>
    </source>
</evidence>
<proteinExistence type="inferred from homology"/>
<dbReference type="GO" id="GO:0009098">
    <property type="term" value="P:L-leucine biosynthetic process"/>
    <property type="evidence" value="ECO:0007669"/>
    <property type="project" value="UniProtKB-UniRule"/>
</dbReference>
<dbReference type="EC" id="4.2.1.33" evidence="10"/>
<comment type="pathway">
    <text evidence="3 10">Amino-acid biosynthesis; L-leucine biosynthesis; L-leucine from 3-methyl-2-oxobutanoate: step 2/4.</text>
</comment>
<keyword evidence="7 10" id="KW-0028">Amino-acid biosynthesis</keyword>
<dbReference type="HAMAP" id="MF_01031">
    <property type="entry name" value="LeuD_type1"/>
    <property type="match status" value="1"/>
</dbReference>
<evidence type="ECO:0000256" key="5">
    <source>
        <dbReference type="ARBA" id="ARBA00011271"/>
    </source>
</evidence>
<reference evidence="13 14" key="1">
    <citation type="submission" date="2020-08" db="EMBL/GenBank/DDBJ databases">
        <title>Genome sequence of Diaphorobacter aerolatus KACC 16536T.</title>
        <authorList>
            <person name="Hyun D.-W."/>
            <person name="Bae J.-W."/>
        </authorList>
    </citation>
    <scope>NUCLEOTIDE SEQUENCE [LARGE SCALE GENOMIC DNA]</scope>
    <source>
        <strain evidence="13 14">KACC 16536</strain>
    </source>
</reference>
<comment type="subunit">
    <text evidence="5 10">Heterodimer of LeuC and LeuD.</text>
</comment>
<dbReference type="InterPro" id="IPR000573">
    <property type="entry name" value="AconitaseA/IPMdHydase_ssu_swvl"/>
</dbReference>
<comment type="similarity">
    <text evidence="4 10">Belongs to the LeuD family. LeuD type 1 subfamily.</text>
</comment>
<keyword evidence="9 10" id="KW-0100">Branched-chain amino acid biosynthesis</keyword>
<dbReference type="NCBIfam" id="TIGR00171">
    <property type="entry name" value="leuD"/>
    <property type="match status" value="1"/>
</dbReference>
<evidence type="ECO:0000256" key="3">
    <source>
        <dbReference type="ARBA" id="ARBA00004729"/>
    </source>
</evidence>
<comment type="function">
    <text evidence="2 10">Catalyzes the isomerization between 2-isopropylmalate and 3-isopropylmalate, via the formation of 2-isopropylmaleate.</text>
</comment>
<dbReference type="GO" id="GO:0003861">
    <property type="term" value="F:3-isopropylmalate dehydratase activity"/>
    <property type="evidence" value="ECO:0007669"/>
    <property type="project" value="UniProtKB-UniRule"/>
</dbReference>
<organism evidence="13 14">
    <name type="scientific">Diaphorobacter aerolatus</name>
    <dbReference type="NCBI Taxonomy" id="1288495"/>
    <lineage>
        <taxon>Bacteria</taxon>
        <taxon>Pseudomonadati</taxon>
        <taxon>Pseudomonadota</taxon>
        <taxon>Betaproteobacteria</taxon>
        <taxon>Burkholderiales</taxon>
        <taxon>Comamonadaceae</taxon>
        <taxon>Diaphorobacter</taxon>
    </lineage>
</organism>
<feature type="region of interest" description="Disordered" evidence="11">
    <location>
        <begin position="211"/>
        <end position="231"/>
    </location>
</feature>
<evidence type="ECO:0000256" key="1">
    <source>
        <dbReference type="ARBA" id="ARBA00000491"/>
    </source>
</evidence>
<dbReference type="AlphaFoldDB" id="A0A7H0GL25"/>
<evidence type="ECO:0000256" key="9">
    <source>
        <dbReference type="ARBA" id="ARBA00023304"/>
    </source>
</evidence>
<dbReference type="InterPro" id="IPR004431">
    <property type="entry name" value="3-IsopropMal_deHydase_ssu"/>
</dbReference>
<evidence type="ECO:0000259" key="12">
    <source>
        <dbReference type="Pfam" id="PF00694"/>
    </source>
</evidence>
<sequence>MQSFTRHHGIVVPMDRANIDTDAILPKQFMKSVSRTGFGPYLFDGLRYLDPGELGTDLIHRRVNPDFVLNQPRYKGASILLARRNFGCGSSREHAPWAITQYGIRVLIAPSFADIFLENSFKNGLLAVTLDEELVDQLFNDVEAREGYALDVDLELQRITLPSQQIVPFHIAEARRQSLLQGLDEIGTTLQSAAQIRSFEARHRQAQPWLFNESNFGTPSDPNHDAPTDHA</sequence>
<feature type="compositionally biased region" description="Basic and acidic residues" evidence="11">
    <location>
        <begin position="222"/>
        <end position="231"/>
    </location>
</feature>
<dbReference type="InterPro" id="IPR050075">
    <property type="entry name" value="LeuD"/>
</dbReference>
<evidence type="ECO:0000256" key="2">
    <source>
        <dbReference type="ARBA" id="ARBA00002695"/>
    </source>
</evidence>
<evidence type="ECO:0000313" key="14">
    <source>
        <dbReference type="Proteomes" id="UP000516028"/>
    </source>
</evidence>
<dbReference type="NCBIfam" id="NF002458">
    <property type="entry name" value="PRK01641.1"/>
    <property type="match status" value="1"/>
</dbReference>
<dbReference type="EMBL" id="CP060783">
    <property type="protein sequence ID" value="QNP48991.1"/>
    <property type="molecule type" value="Genomic_DNA"/>
</dbReference>
<keyword evidence="6 10" id="KW-0432">Leucine biosynthesis</keyword>
<dbReference type="CDD" id="cd01577">
    <property type="entry name" value="IPMI_Swivel"/>
    <property type="match status" value="1"/>
</dbReference>
<feature type="domain" description="Aconitase A/isopropylmalate dehydratase small subunit swivel" evidence="12">
    <location>
        <begin position="1"/>
        <end position="132"/>
    </location>
</feature>
<dbReference type="FunFam" id="3.20.19.10:FF:000003">
    <property type="entry name" value="3-isopropylmalate dehydratase small subunit"/>
    <property type="match status" value="1"/>
</dbReference>
<dbReference type="InterPro" id="IPR033940">
    <property type="entry name" value="IPMI_Swivel"/>
</dbReference>
<dbReference type="Proteomes" id="UP000516028">
    <property type="component" value="Chromosome"/>
</dbReference>
<name>A0A7H0GL25_9BURK</name>
<keyword evidence="8 10" id="KW-0456">Lyase</keyword>
<dbReference type="PANTHER" id="PTHR43345:SF5">
    <property type="entry name" value="3-ISOPROPYLMALATE DEHYDRATASE SMALL SUBUNIT"/>
    <property type="match status" value="1"/>
</dbReference>
<dbReference type="PANTHER" id="PTHR43345">
    <property type="entry name" value="3-ISOPROPYLMALATE DEHYDRATASE SMALL SUBUNIT 2-RELATED-RELATED"/>
    <property type="match status" value="1"/>
</dbReference>
<dbReference type="SUPFAM" id="SSF52016">
    <property type="entry name" value="LeuD/IlvD-like"/>
    <property type="match status" value="1"/>
</dbReference>
<dbReference type="Gene3D" id="3.20.19.10">
    <property type="entry name" value="Aconitase, domain 4"/>
    <property type="match status" value="1"/>
</dbReference>
<evidence type="ECO:0000256" key="6">
    <source>
        <dbReference type="ARBA" id="ARBA00022430"/>
    </source>
</evidence>
<dbReference type="Pfam" id="PF00694">
    <property type="entry name" value="Aconitase_C"/>
    <property type="match status" value="1"/>
</dbReference>
<evidence type="ECO:0000256" key="7">
    <source>
        <dbReference type="ARBA" id="ARBA00022605"/>
    </source>
</evidence>
<dbReference type="RefSeq" id="WP_187724583.1">
    <property type="nucleotide sequence ID" value="NZ_CP060783.1"/>
</dbReference>
<dbReference type="KEGG" id="daer:H9K75_02105"/>
<evidence type="ECO:0000256" key="11">
    <source>
        <dbReference type="SAM" id="MobiDB-lite"/>
    </source>
</evidence>
<dbReference type="InterPro" id="IPR015928">
    <property type="entry name" value="Aconitase/3IPM_dehydase_swvl"/>
</dbReference>
<keyword evidence="14" id="KW-1185">Reference proteome</keyword>